<dbReference type="Proteomes" id="UP000054166">
    <property type="component" value="Unassembled WGS sequence"/>
</dbReference>
<dbReference type="InParanoid" id="A0A0C3FIP2"/>
<sequence>MLPRRSSRTSAGTLSALEGSSAESTMQSSKRPPKKQQKIQNADLPETSKRGRGGKLRKLTEMPLDILFEIFGELNPFDVLNLARSSKALRNILLRRSAVSIWKNALSNFSGLPACPVYLSEPQYTNLAFDRHCHSCSANTQDVYWEYNIRCCSNCFNRLFSRNPLFNKSISSRALVDRVYGLLPALPTNRRGYHVDHVRPNKEARCLLDRLEKLQNDETGLNQFIEEQRSHFQQVKAHARLCDRWQSEVARQRASELNEIRKRRKEAIISKLRDLGWGEEIDNERGSYRRSRTLLINHPLVRQPKELTERIWNNIKPTLVELMINKRDARLKAEWGTRVSARIRMAISVVDAFIRPRYTDQWFPDSVDFCLIDEFRALILDPSTDDSTVTEASFKDIESCIPDAAGRWRLSQSRSLLELLPERMNEDATSQTDDALTRLELATTFFSCKECLGRDMVPQSKNKSAKKKEPHPITYSRILTHNCLNDPSPVDDEDPNFEILSRLSIQKQPWHLQGDLVKFHRTASIIAHNVVTACGKDPAVTTALEMDEQDFRVECRRCSKGGNSRLVMTWTMAICHSIECHSEKKGGSRSWILLDDDDAKKVKVLEAAQVEEGKHQLFKDFRCTRCGRLQSKAGLSEHLRYSHAILRPAEEGDFSKHHDVPIYRPPFAVCLNMEDANTNADD</sequence>
<dbReference type="InterPro" id="IPR001810">
    <property type="entry name" value="F-box_dom"/>
</dbReference>
<protein>
    <recommendedName>
        <fullName evidence="2">F-box domain-containing protein</fullName>
    </recommendedName>
</protein>
<proteinExistence type="predicted"/>
<dbReference type="OrthoDB" id="2322499at2759"/>
<gene>
    <name evidence="3" type="ORF">PILCRDRAFT_10155</name>
</gene>
<evidence type="ECO:0000256" key="1">
    <source>
        <dbReference type="SAM" id="MobiDB-lite"/>
    </source>
</evidence>
<organism evidence="3 4">
    <name type="scientific">Piloderma croceum (strain F 1598)</name>
    <dbReference type="NCBI Taxonomy" id="765440"/>
    <lineage>
        <taxon>Eukaryota</taxon>
        <taxon>Fungi</taxon>
        <taxon>Dikarya</taxon>
        <taxon>Basidiomycota</taxon>
        <taxon>Agaricomycotina</taxon>
        <taxon>Agaricomycetes</taxon>
        <taxon>Agaricomycetidae</taxon>
        <taxon>Atheliales</taxon>
        <taxon>Atheliaceae</taxon>
        <taxon>Piloderma</taxon>
    </lineage>
</organism>
<evidence type="ECO:0000259" key="2">
    <source>
        <dbReference type="PROSITE" id="PS50181"/>
    </source>
</evidence>
<dbReference type="PROSITE" id="PS50181">
    <property type="entry name" value="FBOX"/>
    <property type="match status" value="1"/>
</dbReference>
<evidence type="ECO:0000313" key="3">
    <source>
        <dbReference type="EMBL" id="KIM79659.1"/>
    </source>
</evidence>
<evidence type="ECO:0000313" key="4">
    <source>
        <dbReference type="Proteomes" id="UP000054166"/>
    </source>
</evidence>
<dbReference type="SUPFAM" id="SSF81383">
    <property type="entry name" value="F-box domain"/>
    <property type="match status" value="1"/>
</dbReference>
<name>A0A0C3FIP2_PILCF</name>
<feature type="domain" description="F-box" evidence="2">
    <location>
        <begin position="56"/>
        <end position="105"/>
    </location>
</feature>
<reference evidence="4" key="2">
    <citation type="submission" date="2015-01" db="EMBL/GenBank/DDBJ databases">
        <title>Evolutionary Origins and Diversification of the Mycorrhizal Mutualists.</title>
        <authorList>
            <consortium name="DOE Joint Genome Institute"/>
            <consortium name="Mycorrhizal Genomics Consortium"/>
            <person name="Kohler A."/>
            <person name="Kuo A."/>
            <person name="Nagy L.G."/>
            <person name="Floudas D."/>
            <person name="Copeland A."/>
            <person name="Barry K.W."/>
            <person name="Cichocki N."/>
            <person name="Veneault-Fourrey C."/>
            <person name="LaButti K."/>
            <person name="Lindquist E.A."/>
            <person name="Lipzen A."/>
            <person name="Lundell T."/>
            <person name="Morin E."/>
            <person name="Murat C."/>
            <person name="Riley R."/>
            <person name="Ohm R."/>
            <person name="Sun H."/>
            <person name="Tunlid A."/>
            <person name="Henrissat B."/>
            <person name="Grigoriev I.V."/>
            <person name="Hibbett D.S."/>
            <person name="Martin F."/>
        </authorList>
    </citation>
    <scope>NUCLEOTIDE SEQUENCE [LARGE SCALE GENOMIC DNA]</scope>
    <source>
        <strain evidence="4">F 1598</strain>
    </source>
</reference>
<dbReference type="Pfam" id="PF00646">
    <property type="entry name" value="F-box"/>
    <property type="match status" value="1"/>
</dbReference>
<feature type="region of interest" description="Disordered" evidence="1">
    <location>
        <begin position="1"/>
        <end position="55"/>
    </location>
</feature>
<reference evidence="3 4" key="1">
    <citation type="submission" date="2014-04" db="EMBL/GenBank/DDBJ databases">
        <authorList>
            <consortium name="DOE Joint Genome Institute"/>
            <person name="Kuo A."/>
            <person name="Tarkka M."/>
            <person name="Buscot F."/>
            <person name="Kohler A."/>
            <person name="Nagy L.G."/>
            <person name="Floudas D."/>
            <person name="Copeland A."/>
            <person name="Barry K.W."/>
            <person name="Cichocki N."/>
            <person name="Veneault-Fourrey C."/>
            <person name="LaButti K."/>
            <person name="Lindquist E.A."/>
            <person name="Lipzen A."/>
            <person name="Lundell T."/>
            <person name="Morin E."/>
            <person name="Murat C."/>
            <person name="Sun H."/>
            <person name="Tunlid A."/>
            <person name="Henrissat B."/>
            <person name="Grigoriev I.V."/>
            <person name="Hibbett D.S."/>
            <person name="Martin F."/>
            <person name="Nordberg H.P."/>
            <person name="Cantor M.N."/>
            <person name="Hua S.X."/>
        </authorList>
    </citation>
    <scope>NUCLEOTIDE SEQUENCE [LARGE SCALE GENOMIC DNA]</scope>
    <source>
        <strain evidence="3 4">F 1598</strain>
    </source>
</reference>
<accession>A0A0C3FIP2</accession>
<dbReference type="AlphaFoldDB" id="A0A0C3FIP2"/>
<keyword evidence="4" id="KW-1185">Reference proteome</keyword>
<dbReference type="EMBL" id="KN833008">
    <property type="protein sequence ID" value="KIM79659.1"/>
    <property type="molecule type" value="Genomic_DNA"/>
</dbReference>
<dbReference type="InterPro" id="IPR036047">
    <property type="entry name" value="F-box-like_dom_sf"/>
</dbReference>
<dbReference type="HOGENOM" id="CLU_010790_2_1_1"/>